<keyword evidence="7" id="KW-0472">Membrane</keyword>
<evidence type="ECO:0000256" key="5">
    <source>
        <dbReference type="ARBA" id="ARBA00023315"/>
    </source>
</evidence>
<name>A0ABT3NY50_9PROT</name>
<dbReference type="PANTHER" id="PTHR10434">
    <property type="entry name" value="1-ACYL-SN-GLYCEROL-3-PHOSPHATE ACYLTRANSFERASE"/>
    <property type="match status" value="1"/>
</dbReference>
<keyword evidence="2" id="KW-0444">Lipid biosynthesis</keyword>
<dbReference type="RefSeq" id="WP_301591237.1">
    <property type="nucleotide sequence ID" value="NZ_JAPFQI010000013.1"/>
</dbReference>
<dbReference type="CDD" id="cd07989">
    <property type="entry name" value="LPLAT_AGPAT-like"/>
    <property type="match status" value="1"/>
</dbReference>
<dbReference type="SUPFAM" id="SSF69593">
    <property type="entry name" value="Glycerol-3-phosphate (1)-acyltransferase"/>
    <property type="match status" value="1"/>
</dbReference>
<feature type="transmembrane region" description="Helical" evidence="7">
    <location>
        <begin position="57"/>
        <end position="78"/>
    </location>
</feature>
<evidence type="ECO:0000256" key="6">
    <source>
        <dbReference type="SAM" id="MobiDB-lite"/>
    </source>
</evidence>
<dbReference type="Pfam" id="PF01553">
    <property type="entry name" value="Acyltransferase"/>
    <property type="match status" value="1"/>
</dbReference>
<feature type="region of interest" description="Disordered" evidence="6">
    <location>
        <begin position="1"/>
        <end position="20"/>
    </location>
</feature>
<dbReference type="Proteomes" id="UP001526430">
    <property type="component" value="Unassembled WGS sequence"/>
</dbReference>
<keyword evidence="7" id="KW-0812">Transmembrane</keyword>
<evidence type="ECO:0000256" key="4">
    <source>
        <dbReference type="ARBA" id="ARBA00023098"/>
    </source>
</evidence>
<keyword evidence="4" id="KW-0443">Lipid metabolism</keyword>
<keyword evidence="7" id="KW-1133">Transmembrane helix</keyword>
<dbReference type="SMART" id="SM00563">
    <property type="entry name" value="PlsC"/>
    <property type="match status" value="1"/>
</dbReference>
<dbReference type="EMBL" id="JAPFQI010000013">
    <property type="protein sequence ID" value="MCW8087090.1"/>
    <property type="molecule type" value="Genomic_DNA"/>
</dbReference>
<evidence type="ECO:0000313" key="9">
    <source>
        <dbReference type="EMBL" id="MCW8087090.1"/>
    </source>
</evidence>
<proteinExistence type="predicted"/>
<keyword evidence="5 9" id="KW-0012">Acyltransferase</keyword>
<protein>
    <submittedName>
        <fullName evidence="9">1-acyl-sn-glycerol-3-phosphate acyltransferase</fullName>
    </submittedName>
</protein>
<evidence type="ECO:0000259" key="8">
    <source>
        <dbReference type="SMART" id="SM00563"/>
    </source>
</evidence>
<organism evidence="9 10">
    <name type="scientific">Sabulicella glaciei</name>
    <dbReference type="NCBI Taxonomy" id="2984948"/>
    <lineage>
        <taxon>Bacteria</taxon>
        <taxon>Pseudomonadati</taxon>
        <taxon>Pseudomonadota</taxon>
        <taxon>Alphaproteobacteria</taxon>
        <taxon>Acetobacterales</taxon>
        <taxon>Acetobacteraceae</taxon>
        <taxon>Sabulicella</taxon>
    </lineage>
</organism>
<feature type="domain" description="Phospholipid/glycerol acyltransferase" evidence="8">
    <location>
        <begin position="114"/>
        <end position="224"/>
    </location>
</feature>
<evidence type="ECO:0000313" key="10">
    <source>
        <dbReference type="Proteomes" id="UP001526430"/>
    </source>
</evidence>
<evidence type="ECO:0000256" key="7">
    <source>
        <dbReference type="SAM" id="Phobius"/>
    </source>
</evidence>
<dbReference type="GO" id="GO:0016746">
    <property type="term" value="F:acyltransferase activity"/>
    <property type="evidence" value="ECO:0007669"/>
    <property type="project" value="UniProtKB-KW"/>
</dbReference>
<gene>
    <name evidence="9" type="ORF">OF850_15765</name>
</gene>
<sequence>MAAFQPASPPSSAPAGARRLRRDRPLRFRPRLPGRAWADVLGHDRPEGGRVRAVRRIALVLLFTVLFGFPVQMVLIRLPGNAKHRFSRFYHRTLCRLIGLRLRVIGLPSPERPTLHVSNHSSWLDIMVLGAVLDARFVSKADVAGWPLIGTVARLGSTVFVSRTRNRTGAEAQEMRAKLEGGESLILFPEGTTSDGARVLPFRSSFFAIAPAARAVQPVTVVYDRLGGLPVGRKDRAVFAWYGDMETASHAWRLLRRTGTRATVVLHPGFVPDVASDRKDLAIRVGRTVTEAAAALRQNRPVEAEAA</sequence>
<accession>A0ABT3NY50</accession>
<keyword evidence="3" id="KW-0808">Transferase</keyword>
<keyword evidence="10" id="KW-1185">Reference proteome</keyword>
<reference evidence="9 10" key="1">
    <citation type="submission" date="2022-10" db="EMBL/GenBank/DDBJ databases">
        <title>Roseococcus glaciei nov., sp. nov., isolated from glacier.</title>
        <authorList>
            <person name="Liu Q."/>
            <person name="Xin Y.-H."/>
        </authorList>
    </citation>
    <scope>NUCLEOTIDE SEQUENCE [LARGE SCALE GENOMIC DNA]</scope>
    <source>
        <strain evidence="9 10">MDT2-1-1</strain>
    </source>
</reference>
<dbReference type="InterPro" id="IPR002123">
    <property type="entry name" value="Plipid/glycerol_acylTrfase"/>
</dbReference>
<evidence type="ECO:0000256" key="1">
    <source>
        <dbReference type="ARBA" id="ARBA00005189"/>
    </source>
</evidence>
<evidence type="ECO:0000256" key="2">
    <source>
        <dbReference type="ARBA" id="ARBA00022516"/>
    </source>
</evidence>
<comment type="pathway">
    <text evidence="1">Lipid metabolism.</text>
</comment>
<evidence type="ECO:0000256" key="3">
    <source>
        <dbReference type="ARBA" id="ARBA00022679"/>
    </source>
</evidence>
<comment type="caution">
    <text evidence="9">The sequence shown here is derived from an EMBL/GenBank/DDBJ whole genome shotgun (WGS) entry which is preliminary data.</text>
</comment>
<dbReference type="PANTHER" id="PTHR10434:SF64">
    <property type="entry name" value="1-ACYL-SN-GLYCEROL-3-PHOSPHATE ACYLTRANSFERASE-RELATED"/>
    <property type="match status" value="1"/>
</dbReference>